<dbReference type="EMBL" id="WPIN01000013">
    <property type="protein sequence ID" value="MVM33905.1"/>
    <property type="molecule type" value="Genomic_DNA"/>
</dbReference>
<dbReference type="RefSeq" id="WP_157588617.1">
    <property type="nucleotide sequence ID" value="NZ_WPIN01000013.1"/>
</dbReference>
<keyword evidence="1" id="KW-0732">Signal</keyword>
<gene>
    <name evidence="2" type="ORF">GO755_27965</name>
</gene>
<proteinExistence type="predicted"/>
<dbReference type="Proteomes" id="UP000436006">
    <property type="component" value="Unassembled WGS sequence"/>
</dbReference>
<organism evidence="2 3">
    <name type="scientific">Spirosoma arboris</name>
    <dbReference type="NCBI Taxonomy" id="2682092"/>
    <lineage>
        <taxon>Bacteria</taxon>
        <taxon>Pseudomonadati</taxon>
        <taxon>Bacteroidota</taxon>
        <taxon>Cytophagia</taxon>
        <taxon>Cytophagales</taxon>
        <taxon>Cytophagaceae</taxon>
        <taxon>Spirosoma</taxon>
    </lineage>
</organism>
<evidence type="ECO:0000313" key="2">
    <source>
        <dbReference type="EMBL" id="MVM33905.1"/>
    </source>
</evidence>
<name>A0A7K1SJF4_9BACT</name>
<evidence type="ECO:0000256" key="1">
    <source>
        <dbReference type="SAM" id="SignalP"/>
    </source>
</evidence>
<evidence type="ECO:0000313" key="3">
    <source>
        <dbReference type="Proteomes" id="UP000436006"/>
    </source>
</evidence>
<comment type="caution">
    <text evidence="2">The sequence shown here is derived from an EMBL/GenBank/DDBJ whole genome shotgun (WGS) entry which is preliminary data.</text>
</comment>
<sequence length="339" mass="36747">MKFYFIPILTLFILNGSAAGAQSTGDVLNIALKGDANTEQSAKLELIRILQERLNKLTVAQLNSRILVSTGVKNYYKVAEIFKMHDQMWGFRAQLTTESQALATANPGFGEAGNNFIWKYQMQFNEAMSTAGVIKNQTKVLITDGKPIALPPMPTFSISPPASVDDMANSFVGTMNSIMSQYGIKSQEDIDKLPADQKAAFQAAVDAAKADFEKALKASASATTKSSLTLLGNVIGTLVGVPGAGSIIAGLASGDKGAISGLVGSIVDRFDIPDEYFDSETLKLTDAERIKMIDELHSRMSEMFQKGIALRANMNAEVKKRYDTISQPRNEQILYGPKK</sequence>
<feature type="chain" id="PRO_5029868760" evidence="1">
    <location>
        <begin position="22"/>
        <end position="339"/>
    </location>
</feature>
<feature type="signal peptide" evidence="1">
    <location>
        <begin position="1"/>
        <end position="21"/>
    </location>
</feature>
<protein>
    <submittedName>
        <fullName evidence="2">Uncharacterized protein</fullName>
    </submittedName>
</protein>
<reference evidence="2 3" key="1">
    <citation type="submission" date="2019-12" db="EMBL/GenBank/DDBJ databases">
        <title>Spirosoma sp. HMF4905 genome sequencing and assembly.</title>
        <authorList>
            <person name="Kang H."/>
            <person name="Cha I."/>
            <person name="Kim H."/>
            <person name="Joh K."/>
        </authorList>
    </citation>
    <scope>NUCLEOTIDE SEQUENCE [LARGE SCALE GENOMIC DNA]</scope>
    <source>
        <strain evidence="2 3">HMF4905</strain>
    </source>
</reference>
<accession>A0A7K1SJF4</accession>
<dbReference type="AlphaFoldDB" id="A0A7K1SJF4"/>
<keyword evidence="3" id="KW-1185">Reference proteome</keyword>